<evidence type="ECO:0000313" key="7">
    <source>
        <dbReference type="EMBL" id="VDP14875.1"/>
    </source>
</evidence>
<dbReference type="WBParaSite" id="OFLC_0001388101-mRNA-1">
    <property type="protein sequence ID" value="OFLC_0001388101-mRNA-1"/>
    <property type="gene ID" value="OFLC_0001388101"/>
</dbReference>
<sequence>MDDIFTSCVLVDADDIIDSVSHVLAVMDMSVGMIVRFRYDICCLLVWEHQLKGVSFIRLFSAGLYNHRTILHLQANSQCKCLFLIILGLEGDVELATDKSGASTVAASKKKGSLPSKALLDAKKRTGVSSSIPKVSTVNISPPLPSVPFSDKKPASNTPARVMMSNTFMDALMDPVNKKALPKQTKKRSTLNLKPSTSVIPSVMEGLYSDTSKSLNKDKQDEGSVDEKKEVLVEEPDIIPIGNRKIRFADEHGQELVEIRYFEIEEVNVSKLSSEDMKHLEMQRERTFLKEQRSLHITEFGFSSGRSEGITHIPWKLIPLTDAVFFERRGSQSEAKKIEEERQKTIMMPFYDPSLPAELADAEPELLSGAILPPTEIPLEPEADDEDLNQNVAHAFANATVATGNLAGQNQNDKKEIDVQKLMTELKKKGLVGSSSDLASILNKVSSTTATFAGTAATSAPSASQVTLVTTAPYAHLTTLSGVPNIPNTSLPPPRFTHGLPMPPVLSAGQYIFPVQQQQPLLNGPVPAGVTPTVGVDLTTQSGPSTSEASSYGIYGRAAVKQCTFYQSGTCSYGARCRFAHGDEPTVGTQGYGYSDERGRSFRRSGQLFRGIPRRGGADGGYSPRAIHECDQEGHFEKRSRSDDRERDDQHVVDVENQLADSRPQLQEHHDVDKND</sequence>
<dbReference type="PROSITE" id="PS50103">
    <property type="entry name" value="ZF_C3H1"/>
    <property type="match status" value="1"/>
</dbReference>
<evidence type="ECO:0000256" key="5">
    <source>
        <dbReference type="SAM" id="MobiDB-lite"/>
    </source>
</evidence>
<feature type="compositionally biased region" description="Basic and acidic residues" evidence="5">
    <location>
        <begin position="666"/>
        <end position="676"/>
    </location>
</feature>
<evidence type="ECO:0000313" key="9">
    <source>
        <dbReference type="WBParaSite" id="OFLC_0001388101-mRNA-1"/>
    </source>
</evidence>
<dbReference type="Pfam" id="PF00642">
    <property type="entry name" value="zf-CCCH"/>
    <property type="match status" value="1"/>
</dbReference>
<dbReference type="Gene3D" id="4.10.1000.10">
    <property type="entry name" value="Zinc finger, CCCH-type"/>
    <property type="match status" value="1"/>
</dbReference>
<dbReference type="SUPFAM" id="SSF90229">
    <property type="entry name" value="CCCH zinc finger"/>
    <property type="match status" value="1"/>
</dbReference>
<feature type="compositionally biased region" description="Basic and acidic residues" evidence="5">
    <location>
        <begin position="626"/>
        <end position="654"/>
    </location>
</feature>
<reference evidence="7 8" key="2">
    <citation type="submission" date="2018-11" db="EMBL/GenBank/DDBJ databases">
        <authorList>
            <consortium name="Pathogen Informatics"/>
        </authorList>
    </citation>
    <scope>NUCLEOTIDE SEQUENCE [LARGE SCALE GENOMIC DNA]</scope>
</reference>
<keyword evidence="1 4" id="KW-0479">Metal-binding</keyword>
<keyword evidence="2 4" id="KW-0863">Zinc-finger</keyword>
<accession>A0A183I2B8</accession>
<dbReference type="SMART" id="SM00356">
    <property type="entry name" value="ZnF_C3H1"/>
    <property type="match status" value="1"/>
</dbReference>
<evidence type="ECO:0000313" key="8">
    <source>
        <dbReference type="Proteomes" id="UP000267606"/>
    </source>
</evidence>
<feature type="domain" description="C3H1-type" evidence="6">
    <location>
        <begin position="557"/>
        <end position="584"/>
    </location>
</feature>
<dbReference type="GO" id="GO:0008270">
    <property type="term" value="F:zinc ion binding"/>
    <property type="evidence" value="ECO:0007669"/>
    <property type="project" value="UniProtKB-KW"/>
</dbReference>
<dbReference type="Proteomes" id="UP000267606">
    <property type="component" value="Unassembled WGS sequence"/>
</dbReference>
<dbReference type="EMBL" id="UZAJ01040445">
    <property type="protein sequence ID" value="VDP14875.1"/>
    <property type="molecule type" value="Genomic_DNA"/>
</dbReference>
<reference evidence="9" key="1">
    <citation type="submission" date="2016-06" db="UniProtKB">
        <authorList>
            <consortium name="WormBaseParasite"/>
        </authorList>
    </citation>
    <scope>IDENTIFICATION</scope>
</reference>
<evidence type="ECO:0000259" key="6">
    <source>
        <dbReference type="PROSITE" id="PS50103"/>
    </source>
</evidence>
<dbReference type="AlphaFoldDB" id="A0A183I2B8"/>
<feature type="region of interest" description="Disordered" evidence="5">
    <location>
        <begin position="582"/>
        <end position="676"/>
    </location>
</feature>
<evidence type="ECO:0000256" key="2">
    <source>
        <dbReference type="ARBA" id="ARBA00022771"/>
    </source>
</evidence>
<keyword evidence="8" id="KW-1185">Reference proteome</keyword>
<dbReference type="InterPro" id="IPR000571">
    <property type="entry name" value="Znf_CCCH"/>
</dbReference>
<evidence type="ECO:0000256" key="3">
    <source>
        <dbReference type="ARBA" id="ARBA00022833"/>
    </source>
</evidence>
<name>A0A183I2B8_9BILA</name>
<keyword evidence="3 4" id="KW-0862">Zinc</keyword>
<gene>
    <name evidence="7" type="ORF">OFLC_LOCUS13877</name>
</gene>
<dbReference type="InterPro" id="IPR036855">
    <property type="entry name" value="Znf_CCCH_sf"/>
</dbReference>
<evidence type="ECO:0000256" key="4">
    <source>
        <dbReference type="PROSITE-ProRule" id="PRU00723"/>
    </source>
</evidence>
<protein>
    <submittedName>
        <fullName evidence="9">C3H1-type domain-containing protein</fullName>
    </submittedName>
</protein>
<organism evidence="9">
    <name type="scientific">Onchocerca flexuosa</name>
    <dbReference type="NCBI Taxonomy" id="387005"/>
    <lineage>
        <taxon>Eukaryota</taxon>
        <taxon>Metazoa</taxon>
        <taxon>Ecdysozoa</taxon>
        <taxon>Nematoda</taxon>
        <taxon>Chromadorea</taxon>
        <taxon>Rhabditida</taxon>
        <taxon>Spirurina</taxon>
        <taxon>Spiruromorpha</taxon>
        <taxon>Filarioidea</taxon>
        <taxon>Onchocercidae</taxon>
        <taxon>Onchocerca</taxon>
    </lineage>
</organism>
<evidence type="ECO:0000256" key="1">
    <source>
        <dbReference type="ARBA" id="ARBA00022723"/>
    </source>
</evidence>
<feature type="zinc finger region" description="C3H1-type" evidence="4">
    <location>
        <begin position="557"/>
        <end position="584"/>
    </location>
</feature>
<proteinExistence type="predicted"/>
<dbReference type="STRING" id="387005.A0A183I2B8"/>